<evidence type="ECO:0000313" key="2">
    <source>
        <dbReference type="Proteomes" id="UP001596410"/>
    </source>
</evidence>
<gene>
    <name evidence="1" type="ORF">ACFQIC_08305</name>
</gene>
<dbReference type="InterPro" id="IPR012338">
    <property type="entry name" value="Beta-lactam/transpept-like"/>
</dbReference>
<proteinExistence type="predicted"/>
<comment type="caution">
    <text evidence="1">The sequence shown here is derived from an EMBL/GenBank/DDBJ whole genome shotgun (WGS) entry which is preliminary data.</text>
</comment>
<protein>
    <submittedName>
        <fullName evidence="1">Serine hydrolase</fullName>
    </submittedName>
</protein>
<dbReference type="Gene3D" id="3.40.710.10">
    <property type="entry name" value="DD-peptidase/beta-lactamase superfamily"/>
    <property type="match status" value="1"/>
</dbReference>
<reference evidence="2" key="1">
    <citation type="journal article" date="2019" name="Int. J. Syst. Evol. Microbiol.">
        <title>The Global Catalogue of Microorganisms (GCM) 10K type strain sequencing project: providing services to taxonomists for standard genome sequencing and annotation.</title>
        <authorList>
            <consortium name="The Broad Institute Genomics Platform"/>
            <consortium name="The Broad Institute Genome Sequencing Center for Infectious Disease"/>
            <person name="Wu L."/>
            <person name="Ma J."/>
        </authorList>
    </citation>
    <scope>NUCLEOTIDE SEQUENCE [LARGE SCALE GENOMIC DNA]</scope>
    <source>
        <strain evidence="2">CGMCC 4.1621</strain>
    </source>
</reference>
<dbReference type="EMBL" id="JBHSZV010000019">
    <property type="protein sequence ID" value="MFC7061858.1"/>
    <property type="molecule type" value="Genomic_DNA"/>
</dbReference>
<evidence type="ECO:0000313" key="1">
    <source>
        <dbReference type="EMBL" id="MFC7061858.1"/>
    </source>
</evidence>
<organism evidence="1 2">
    <name type="scientific">Halobacillus seohaensis</name>
    <dbReference type="NCBI Taxonomy" id="447421"/>
    <lineage>
        <taxon>Bacteria</taxon>
        <taxon>Bacillati</taxon>
        <taxon>Bacillota</taxon>
        <taxon>Bacilli</taxon>
        <taxon>Bacillales</taxon>
        <taxon>Bacillaceae</taxon>
        <taxon>Halobacillus</taxon>
    </lineage>
</organism>
<accession>A0ABW2EI76</accession>
<keyword evidence="1" id="KW-0378">Hydrolase</keyword>
<dbReference type="SUPFAM" id="SSF56601">
    <property type="entry name" value="beta-lactamase/transpeptidase-like"/>
    <property type="match status" value="1"/>
</dbReference>
<name>A0ABW2EI76_9BACI</name>
<sequence>MFDVASLSKIFTATAALKLYEEGHFKRIAATEFQQRLNEVLFGVKFILKL</sequence>
<dbReference type="RefSeq" id="WP_204710885.1">
    <property type="nucleotide sequence ID" value="NZ_JBHSZV010000019.1"/>
</dbReference>
<dbReference type="GO" id="GO:0016787">
    <property type="term" value="F:hydrolase activity"/>
    <property type="evidence" value="ECO:0007669"/>
    <property type="project" value="UniProtKB-KW"/>
</dbReference>
<dbReference type="Proteomes" id="UP001596410">
    <property type="component" value="Unassembled WGS sequence"/>
</dbReference>
<keyword evidence="2" id="KW-1185">Reference proteome</keyword>